<feature type="repeat" description="ANK" evidence="3">
    <location>
        <begin position="120"/>
        <end position="152"/>
    </location>
</feature>
<dbReference type="Gene3D" id="3.30.160.60">
    <property type="entry name" value="Classic Zinc Finger"/>
    <property type="match status" value="1"/>
</dbReference>
<feature type="repeat" description="ANK" evidence="3">
    <location>
        <begin position="186"/>
        <end position="218"/>
    </location>
</feature>
<keyword evidence="4" id="KW-0479">Metal-binding</keyword>
<dbReference type="InterPro" id="IPR036236">
    <property type="entry name" value="Znf_C2H2_sf"/>
</dbReference>
<gene>
    <name evidence="6" type="ORF">K444DRAFT_434192</name>
</gene>
<feature type="domain" description="C2H2-type" evidence="5">
    <location>
        <begin position="40"/>
        <end position="67"/>
    </location>
</feature>
<dbReference type="PROSITE" id="PS50088">
    <property type="entry name" value="ANK_REPEAT"/>
    <property type="match status" value="3"/>
</dbReference>
<organism evidence="6 7">
    <name type="scientific">Hyaloscypha bicolor E</name>
    <dbReference type="NCBI Taxonomy" id="1095630"/>
    <lineage>
        <taxon>Eukaryota</taxon>
        <taxon>Fungi</taxon>
        <taxon>Dikarya</taxon>
        <taxon>Ascomycota</taxon>
        <taxon>Pezizomycotina</taxon>
        <taxon>Leotiomycetes</taxon>
        <taxon>Helotiales</taxon>
        <taxon>Hyaloscyphaceae</taxon>
        <taxon>Hyaloscypha</taxon>
        <taxon>Hyaloscypha bicolor</taxon>
    </lineage>
</organism>
<evidence type="ECO:0000256" key="3">
    <source>
        <dbReference type="PROSITE-ProRule" id="PRU00023"/>
    </source>
</evidence>
<evidence type="ECO:0000313" key="6">
    <source>
        <dbReference type="EMBL" id="PMD58520.1"/>
    </source>
</evidence>
<dbReference type="GeneID" id="36580875"/>
<dbReference type="SUPFAM" id="SSF48403">
    <property type="entry name" value="Ankyrin repeat"/>
    <property type="match status" value="1"/>
</dbReference>
<feature type="repeat" description="ANK" evidence="3">
    <location>
        <begin position="153"/>
        <end position="185"/>
    </location>
</feature>
<dbReference type="PANTHER" id="PTHR24126">
    <property type="entry name" value="ANKYRIN REPEAT, PH AND SEC7 DOMAIN CONTAINING PROTEIN SECG-RELATED"/>
    <property type="match status" value="1"/>
</dbReference>
<feature type="domain" description="C2H2-type" evidence="5">
    <location>
        <begin position="14"/>
        <end position="41"/>
    </location>
</feature>
<dbReference type="SMART" id="SM00355">
    <property type="entry name" value="ZnF_C2H2"/>
    <property type="match status" value="3"/>
</dbReference>
<evidence type="ECO:0000256" key="2">
    <source>
        <dbReference type="ARBA" id="ARBA00023043"/>
    </source>
</evidence>
<proteinExistence type="predicted"/>
<dbReference type="RefSeq" id="XP_024735424.1">
    <property type="nucleotide sequence ID" value="XM_024872795.1"/>
</dbReference>
<evidence type="ECO:0000256" key="1">
    <source>
        <dbReference type="ARBA" id="ARBA00022737"/>
    </source>
</evidence>
<dbReference type="Proteomes" id="UP000235371">
    <property type="component" value="Unassembled WGS sequence"/>
</dbReference>
<dbReference type="SMART" id="SM00248">
    <property type="entry name" value="ANK"/>
    <property type="match status" value="3"/>
</dbReference>
<dbReference type="Pfam" id="PF00096">
    <property type="entry name" value="zf-C2H2"/>
    <property type="match status" value="2"/>
</dbReference>
<evidence type="ECO:0000259" key="5">
    <source>
        <dbReference type="PROSITE" id="PS50157"/>
    </source>
</evidence>
<dbReference type="GO" id="GO:0008270">
    <property type="term" value="F:zinc ion binding"/>
    <property type="evidence" value="ECO:0007669"/>
    <property type="project" value="UniProtKB-KW"/>
</dbReference>
<dbReference type="PROSITE" id="PS50157">
    <property type="entry name" value="ZINC_FINGER_C2H2_2"/>
    <property type="match status" value="2"/>
</dbReference>
<dbReference type="STRING" id="1095630.A0A2J6T670"/>
<evidence type="ECO:0000256" key="4">
    <source>
        <dbReference type="PROSITE-ProRule" id="PRU00042"/>
    </source>
</evidence>
<dbReference type="EMBL" id="KZ613822">
    <property type="protein sequence ID" value="PMD58520.1"/>
    <property type="molecule type" value="Genomic_DNA"/>
</dbReference>
<dbReference type="SUPFAM" id="SSF57667">
    <property type="entry name" value="beta-beta-alpha zinc fingers"/>
    <property type="match status" value="1"/>
</dbReference>
<keyword evidence="7" id="KW-1185">Reference proteome</keyword>
<keyword evidence="4" id="KW-0862">Zinc</keyword>
<evidence type="ECO:0000313" key="7">
    <source>
        <dbReference type="Proteomes" id="UP000235371"/>
    </source>
</evidence>
<dbReference type="OrthoDB" id="5428966at2759"/>
<dbReference type="InterPro" id="IPR036770">
    <property type="entry name" value="Ankyrin_rpt-contain_sf"/>
</dbReference>
<keyword evidence="4" id="KW-0863">Zinc-finger</keyword>
<dbReference type="InterPro" id="IPR013087">
    <property type="entry name" value="Znf_C2H2_type"/>
</dbReference>
<dbReference type="InParanoid" id="A0A2J6T670"/>
<dbReference type="Gene3D" id="1.25.40.20">
    <property type="entry name" value="Ankyrin repeat-containing domain"/>
    <property type="match status" value="1"/>
</dbReference>
<dbReference type="PROSITE" id="PS00028">
    <property type="entry name" value="ZINC_FINGER_C2H2_1"/>
    <property type="match status" value="2"/>
</dbReference>
<name>A0A2J6T670_9HELO</name>
<dbReference type="PANTHER" id="PTHR24126:SF14">
    <property type="entry name" value="ANK_REP_REGION DOMAIN-CONTAINING PROTEIN"/>
    <property type="match status" value="1"/>
</dbReference>
<dbReference type="InterPro" id="IPR002110">
    <property type="entry name" value="Ankyrin_rpt"/>
</dbReference>
<dbReference type="PROSITE" id="PS50297">
    <property type="entry name" value="ANK_REP_REGION"/>
    <property type="match status" value="1"/>
</dbReference>
<keyword evidence="1" id="KW-0677">Repeat</keyword>
<dbReference type="AlphaFoldDB" id="A0A2J6T670"/>
<sequence length="242" mass="26960">MSSLQRDNRIKGLIRCESCTESFALRGQLNRHRKTHTKPYRCDHCTAGFALRSDLNRHKAKHGGRADTKFYCAWPGCHFKGTWRRDNLLKHLRKPHGGKNVTEQVRAAYEKGLEEQKKATDRLSFMKAVQSGHIPTVRQLLLFGADIAVRNDTGKTSLHVATLNGDVEMIQELLGKGIDIEAKDDDNMAALYYAARTGNEATLRILVRHGAGASIIERTASGTRCRRGYTGQGPNDCTIPGC</sequence>
<reference evidence="6 7" key="1">
    <citation type="submission" date="2016-04" db="EMBL/GenBank/DDBJ databases">
        <title>A degradative enzymes factory behind the ericoid mycorrhizal symbiosis.</title>
        <authorList>
            <consortium name="DOE Joint Genome Institute"/>
            <person name="Martino E."/>
            <person name="Morin E."/>
            <person name="Grelet G."/>
            <person name="Kuo A."/>
            <person name="Kohler A."/>
            <person name="Daghino S."/>
            <person name="Barry K."/>
            <person name="Choi C."/>
            <person name="Cichocki N."/>
            <person name="Clum A."/>
            <person name="Copeland A."/>
            <person name="Hainaut M."/>
            <person name="Haridas S."/>
            <person name="Labutti K."/>
            <person name="Lindquist E."/>
            <person name="Lipzen A."/>
            <person name="Khouja H.-R."/>
            <person name="Murat C."/>
            <person name="Ohm R."/>
            <person name="Olson A."/>
            <person name="Spatafora J."/>
            <person name="Veneault-Fourrey C."/>
            <person name="Henrissat B."/>
            <person name="Grigoriev I."/>
            <person name="Martin F."/>
            <person name="Perotto S."/>
        </authorList>
    </citation>
    <scope>NUCLEOTIDE SEQUENCE [LARGE SCALE GENOMIC DNA]</scope>
    <source>
        <strain evidence="6 7">E</strain>
    </source>
</reference>
<accession>A0A2J6T670</accession>
<protein>
    <submittedName>
        <fullName evidence="6">Ankyrin</fullName>
    </submittedName>
</protein>
<dbReference type="Pfam" id="PF12796">
    <property type="entry name" value="Ank_2"/>
    <property type="match status" value="1"/>
</dbReference>
<keyword evidence="2 3" id="KW-0040">ANK repeat</keyword>